<sequence>MRRLAAHVGDETAEHAGLELQHVGGRDVVGDEHQVAVAARRARQPGAAVQGAQHAFDHLFDVDNALAQVLVVHFVEIARNHVELGGQRPFGVVAAFPDPGDGVQSHLPVVEQHLVHVDEGGEFGRRIGRQIVLQGIELGAHGTTRGAQAVDFCAFRAGVDEVVRHVQSGRGEDDRAADGHAAGNGNAKELQCHAAMVAAVRPSPHDWPAARGSGLARRPAVVVDGFPEQLGGE</sequence>
<dbReference type="EMBL" id="MLJW01009181">
    <property type="protein sequence ID" value="OIQ63237.1"/>
    <property type="molecule type" value="Genomic_DNA"/>
</dbReference>
<evidence type="ECO:0000313" key="1">
    <source>
        <dbReference type="EMBL" id="OIQ63237.1"/>
    </source>
</evidence>
<protein>
    <submittedName>
        <fullName evidence="1">Uncharacterized protein</fullName>
    </submittedName>
</protein>
<name>A0A1J5PI51_9ZZZZ</name>
<gene>
    <name evidence="1" type="ORF">GALL_552230</name>
</gene>
<organism evidence="1">
    <name type="scientific">mine drainage metagenome</name>
    <dbReference type="NCBI Taxonomy" id="410659"/>
    <lineage>
        <taxon>unclassified sequences</taxon>
        <taxon>metagenomes</taxon>
        <taxon>ecological metagenomes</taxon>
    </lineage>
</organism>
<accession>A0A1J5PI51</accession>
<dbReference type="AlphaFoldDB" id="A0A1J5PI51"/>
<comment type="caution">
    <text evidence="1">The sequence shown here is derived from an EMBL/GenBank/DDBJ whole genome shotgun (WGS) entry which is preliminary data.</text>
</comment>
<proteinExistence type="predicted"/>
<reference evidence="1" key="1">
    <citation type="submission" date="2016-10" db="EMBL/GenBank/DDBJ databases">
        <title>Sequence of Gallionella enrichment culture.</title>
        <authorList>
            <person name="Poehlein A."/>
            <person name="Muehling M."/>
            <person name="Daniel R."/>
        </authorList>
    </citation>
    <scope>NUCLEOTIDE SEQUENCE</scope>
</reference>